<reference evidence="3 4" key="1">
    <citation type="submission" date="2018-08" db="EMBL/GenBank/DDBJ databases">
        <title>A genome reference for cultivated species of the human gut microbiota.</title>
        <authorList>
            <person name="Zou Y."/>
            <person name="Xue W."/>
            <person name="Luo G."/>
        </authorList>
    </citation>
    <scope>NUCLEOTIDE SEQUENCE [LARGE SCALE GENOMIC DNA]</scope>
    <source>
        <strain evidence="3 4">OF01-3</strain>
    </source>
</reference>
<dbReference type="OrthoDB" id="6289540at2"/>
<sequence length="214" mass="24113">MKNSKKIVAAGLVISFSILNVGQSFAAINTNSPFYYSNKTRQAYINLTDLQREELDRMNTDNNKVLTIEEVLESGKFSLPIKRGVDWIYPFMIDKNKDGQVGENYWGASGSSSSNTNNSTHSTIEKETPEYDSSHELISTPIDEEKDVKKKVTNEDLNELREAISEAKLTLSAVDIILKKAPNFSNKNIVFLRQLAKEAQELIDLGERVLSIYK</sequence>
<gene>
    <name evidence="3" type="ORF">DXA39_01460</name>
</gene>
<proteinExistence type="predicted"/>
<name>A0A3E2TLE9_9FIRM</name>
<dbReference type="RefSeq" id="WP_117520384.1">
    <property type="nucleotide sequence ID" value="NZ_QVEU01000001.1"/>
</dbReference>
<evidence type="ECO:0000313" key="4">
    <source>
        <dbReference type="Proteomes" id="UP000261011"/>
    </source>
</evidence>
<dbReference type="AlphaFoldDB" id="A0A3E2TLE9"/>
<feature type="region of interest" description="Disordered" evidence="1">
    <location>
        <begin position="108"/>
        <end position="133"/>
    </location>
</feature>
<feature type="compositionally biased region" description="Basic and acidic residues" evidence="1">
    <location>
        <begin position="123"/>
        <end position="133"/>
    </location>
</feature>
<accession>A0A3E2TLE9</accession>
<feature type="signal peptide" evidence="2">
    <location>
        <begin position="1"/>
        <end position="26"/>
    </location>
</feature>
<keyword evidence="2" id="KW-0732">Signal</keyword>
<feature type="compositionally biased region" description="Low complexity" evidence="1">
    <location>
        <begin position="109"/>
        <end position="122"/>
    </location>
</feature>
<comment type="caution">
    <text evidence="3">The sequence shown here is derived from an EMBL/GenBank/DDBJ whole genome shotgun (WGS) entry which is preliminary data.</text>
</comment>
<protein>
    <submittedName>
        <fullName evidence="3">Uncharacterized protein</fullName>
    </submittedName>
</protein>
<dbReference type="EMBL" id="QVEU01000001">
    <property type="protein sequence ID" value="RGB78145.1"/>
    <property type="molecule type" value="Genomic_DNA"/>
</dbReference>
<dbReference type="Proteomes" id="UP000261011">
    <property type="component" value="Unassembled WGS sequence"/>
</dbReference>
<evidence type="ECO:0000256" key="1">
    <source>
        <dbReference type="SAM" id="MobiDB-lite"/>
    </source>
</evidence>
<evidence type="ECO:0000313" key="3">
    <source>
        <dbReference type="EMBL" id="RGB78145.1"/>
    </source>
</evidence>
<organism evidence="3 4">
    <name type="scientific">Anaerococcus nagyae</name>
    <dbReference type="NCBI Taxonomy" id="1755241"/>
    <lineage>
        <taxon>Bacteria</taxon>
        <taxon>Bacillati</taxon>
        <taxon>Bacillota</taxon>
        <taxon>Tissierellia</taxon>
        <taxon>Tissierellales</taxon>
        <taxon>Peptoniphilaceae</taxon>
        <taxon>Anaerococcus</taxon>
    </lineage>
</organism>
<feature type="chain" id="PRO_5017543135" evidence="2">
    <location>
        <begin position="27"/>
        <end position="214"/>
    </location>
</feature>
<evidence type="ECO:0000256" key="2">
    <source>
        <dbReference type="SAM" id="SignalP"/>
    </source>
</evidence>
<keyword evidence="4" id="KW-1185">Reference proteome</keyword>